<keyword evidence="1" id="KW-1185">Reference proteome</keyword>
<evidence type="ECO:0000313" key="2">
    <source>
        <dbReference type="RefSeq" id="XP_073797347.1"/>
    </source>
</evidence>
<dbReference type="RefSeq" id="XP_073797347.1">
    <property type="nucleotide sequence ID" value="XM_073941246.1"/>
</dbReference>
<proteinExistence type="predicted"/>
<protein>
    <submittedName>
        <fullName evidence="2">Uncharacterized protein</fullName>
    </submittedName>
</protein>
<accession>A0AC58ISX3</accession>
<sequence length="411" mass="46647">MANSKELMLSNSVGSPEFIQDLLPAAKRTALLYNLSYLCLGGFPKLERLIRERALETQMLFGSSEAVLLKCVGTSDNLVTCLFPMLMKAIEKKKPVLAVKYLEKAKGWIQGIIEDVDDMVARYDQQNRSVASCTSDVFQEQKETEVKREKYSEEMKCLQEAVAKCDEDLKKNTESIKEIEQVMDGKDCELQNHIKKVLQNSRGMTILAVLVPFVGPLVKSIYDTATEPGDVAKTHSLQADLSRLSTEKISLQNKEWKIQIKQTDLQLQLASCKMELGVIPDPDQLKEVQKCLSQIQQILRQLKTFWEKVASLLDTLKERTFVDEDLVDDLEDMKEEFLESIITAKKYWKIFGCSCQRVQAIFMIQSKDAYKFLEINPSSLSPQERAKKSNSIMEELNKISPQCSSTAAITE</sequence>
<gene>
    <name evidence="2" type="primary">LOC141380782</name>
</gene>
<reference evidence="2" key="1">
    <citation type="submission" date="2025-08" db="UniProtKB">
        <authorList>
            <consortium name="RefSeq"/>
        </authorList>
    </citation>
    <scope>IDENTIFICATION</scope>
    <source>
        <strain evidence="2">Tuebingen</strain>
        <tissue evidence="2">Fibroblasts and whole tissue</tissue>
    </source>
</reference>
<dbReference type="Proteomes" id="UP000000437">
    <property type="component" value="Chromosome 24"/>
</dbReference>
<name>A0AC58ISX3_DANRE</name>
<organism evidence="1 2">
    <name type="scientific">Danio rerio</name>
    <name type="common">Zebrafish</name>
    <name type="synonym">Brachydanio rerio</name>
    <dbReference type="NCBI Taxonomy" id="7955"/>
    <lineage>
        <taxon>Eukaryota</taxon>
        <taxon>Metazoa</taxon>
        <taxon>Chordata</taxon>
        <taxon>Craniata</taxon>
        <taxon>Vertebrata</taxon>
        <taxon>Euteleostomi</taxon>
        <taxon>Actinopterygii</taxon>
        <taxon>Neopterygii</taxon>
        <taxon>Teleostei</taxon>
        <taxon>Ostariophysi</taxon>
        <taxon>Cypriniformes</taxon>
        <taxon>Danionidae</taxon>
        <taxon>Danioninae</taxon>
        <taxon>Danio</taxon>
    </lineage>
</organism>
<evidence type="ECO:0000313" key="1">
    <source>
        <dbReference type="Proteomes" id="UP000000437"/>
    </source>
</evidence>